<protein>
    <submittedName>
        <fullName evidence="3">Uncharacterized protein</fullName>
    </submittedName>
</protein>
<comment type="caution">
    <text evidence="3">The sequence shown here is derived from an EMBL/GenBank/DDBJ whole genome shotgun (WGS) entry which is preliminary data.</text>
</comment>
<evidence type="ECO:0000313" key="4">
    <source>
        <dbReference type="Proteomes" id="UP000614350"/>
    </source>
</evidence>
<dbReference type="AlphaFoldDB" id="A0A834NC47"/>
<gene>
    <name evidence="3" type="ORF">HZH66_003501</name>
</gene>
<keyword evidence="2" id="KW-0732">Signal</keyword>
<accession>A0A834NC47</accession>
<evidence type="ECO:0000256" key="2">
    <source>
        <dbReference type="SAM" id="SignalP"/>
    </source>
</evidence>
<organism evidence="3 4">
    <name type="scientific">Vespula vulgaris</name>
    <name type="common">Yellow jacket</name>
    <name type="synonym">Wasp</name>
    <dbReference type="NCBI Taxonomy" id="7454"/>
    <lineage>
        <taxon>Eukaryota</taxon>
        <taxon>Metazoa</taxon>
        <taxon>Ecdysozoa</taxon>
        <taxon>Arthropoda</taxon>
        <taxon>Hexapoda</taxon>
        <taxon>Insecta</taxon>
        <taxon>Pterygota</taxon>
        <taxon>Neoptera</taxon>
        <taxon>Endopterygota</taxon>
        <taxon>Hymenoptera</taxon>
        <taxon>Apocrita</taxon>
        <taxon>Aculeata</taxon>
        <taxon>Vespoidea</taxon>
        <taxon>Vespidae</taxon>
        <taxon>Vespinae</taxon>
        <taxon>Vespula</taxon>
    </lineage>
</organism>
<sequence>MKPSITLLALFVIWGLTSVEGLKLPLLQDTCDDSDECNDNDSNKEYSDINERNDGDYDYSSENCNKNKREKFNNENDRNILV</sequence>
<feature type="chain" id="PRO_5032414478" evidence="2">
    <location>
        <begin position="22"/>
        <end position="82"/>
    </location>
</feature>
<dbReference type="Proteomes" id="UP000614350">
    <property type="component" value="Unassembled WGS sequence"/>
</dbReference>
<keyword evidence="4" id="KW-1185">Reference proteome</keyword>
<reference evidence="3" key="1">
    <citation type="journal article" date="2020" name="G3 (Bethesda)">
        <title>High-Quality Assemblies for Three Invasive Social Wasps from the &lt;i&gt;Vespula&lt;/i&gt; Genus.</title>
        <authorList>
            <person name="Harrop T.W.R."/>
            <person name="Guhlin J."/>
            <person name="McLaughlin G.M."/>
            <person name="Permina E."/>
            <person name="Stockwell P."/>
            <person name="Gilligan J."/>
            <person name="Le Lec M.F."/>
            <person name="Gruber M.A.M."/>
            <person name="Quinn O."/>
            <person name="Lovegrove M."/>
            <person name="Duncan E.J."/>
            <person name="Remnant E.J."/>
            <person name="Van Eeckhoven J."/>
            <person name="Graham B."/>
            <person name="Knapp R.A."/>
            <person name="Langford K.W."/>
            <person name="Kronenberg Z."/>
            <person name="Press M.O."/>
            <person name="Eacker S.M."/>
            <person name="Wilson-Rankin E.E."/>
            <person name="Purcell J."/>
            <person name="Lester P.J."/>
            <person name="Dearden P.K."/>
        </authorList>
    </citation>
    <scope>NUCLEOTIDE SEQUENCE</scope>
    <source>
        <strain evidence="3">Marl-1</strain>
    </source>
</reference>
<name>A0A834NC47_VESVU</name>
<feature type="compositionally biased region" description="Basic and acidic residues" evidence="1">
    <location>
        <begin position="41"/>
        <end position="55"/>
    </location>
</feature>
<proteinExistence type="predicted"/>
<feature type="region of interest" description="Disordered" evidence="1">
    <location>
        <begin position="34"/>
        <end position="70"/>
    </location>
</feature>
<feature type="signal peptide" evidence="2">
    <location>
        <begin position="1"/>
        <end position="21"/>
    </location>
</feature>
<dbReference type="EMBL" id="JACSEA010000003">
    <property type="protein sequence ID" value="KAF7404595.1"/>
    <property type="molecule type" value="Genomic_DNA"/>
</dbReference>
<evidence type="ECO:0000313" key="3">
    <source>
        <dbReference type="EMBL" id="KAF7404595.1"/>
    </source>
</evidence>
<evidence type="ECO:0000256" key="1">
    <source>
        <dbReference type="SAM" id="MobiDB-lite"/>
    </source>
</evidence>